<organism evidence="1 2">
    <name type="scientific">Hygrophoropsis aurantiaca</name>
    <dbReference type="NCBI Taxonomy" id="72124"/>
    <lineage>
        <taxon>Eukaryota</taxon>
        <taxon>Fungi</taxon>
        <taxon>Dikarya</taxon>
        <taxon>Basidiomycota</taxon>
        <taxon>Agaricomycotina</taxon>
        <taxon>Agaricomycetes</taxon>
        <taxon>Agaricomycetidae</taxon>
        <taxon>Boletales</taxon>
        <taxon>Coniophorineae</taxon>
        <taxon>Hygrophoropsidaceae</taxon>
        <taxon>Hygrophoropsis</taxon>
    </lineage>
</organism>
<dbReference type="EMBL" id="MU267707">
    <property type="protein sequence ID" value="KAH7910588.1"/>
    <property type="molecule type" value="Genomic_DNA"/>
</dbReference>
<gene>
    <name evidence="1" type="ORF">BJ138DRAFT_1113963</name>
</gene>
<keyword evidence="1" id="KW-0378">Hydrolase</keyword>
<reference evidence="1" key="1">
    <citation type="journal article" date="2021" name="New Phytol.">
        <title>Evolutionary innovations through gain and loss of genes in the ectomycorrhizal Boletales.</title>
        <authorList>
            <person name="Wu G."/>
            <person name="Miyauchi S."/>
            <person name="Morin E."/>
            <person name="Kuo A."/>
            <person name="Drula E."/>
            <person name="Varga T."/>
            <person name="Kohler A."/>
            <person name="Feng B."/>
            <person name="Cao Y."/>
            <person name="Lipzen A."/>
            <person name="Daum C."/>
            <person name="Hundley H."/>
            <person name="Pangilinan J."/>
            <person name="Johnson J."/>
            <person name="Barry K."/>
            <person name="LaButti K."/>
            <person name="Ng V."/>
            <person name="Ahrendt S."/>
            <person name="Min B."/>
            <person name="Choi I.G."/>
            <person name="Park H."/>
            <person name="Plett J.M."/>
            <person name="Magnuson J."/>
            <person name="Spatafora J.W."/>
            <person name="Nagy L.G."/>
            <person name="Henrissat B."/>
            <person name="Grigoriev I.V."/>
            <person name="Yang Z.L."/>
            <person name="Xu J."/>
            <person name="Martin F.M."/>
        </authorList>
    </citation>
    <scope>NUCLEOTIDE SEQUENCE</scope>
    <source>
        <strain evidence="1">ATCC 28755</strain>
    </source>
</reference>
<dbReference type="Proteomes" id="UP000790377">
    <property type="component" value="Unassembled WGS sequence"/>
</dbReference>
<keyword evidence="1" id="KW-0645">Protease</keyword>
<evidence type="ECO:0000313" key="1">
    <source>
        <dbReference type="EMBL" id="KAH7910588.1"/>
    </source>
</evidence>
<name>A0ACB8AD36_9AGAM</name>
<comment type="caution">
    <text evidence="1">The sequence shown here is derived from an EMBL/GenBank/DDBJ whole genome shotgun (WGS) entry which is preliminary data.</text>
</comment>
<keyword evidence="2" id="KW-1185">Reference proteome</keyword>
<protein>
    <submittedName>
        <fullName evidence="1">Acid protease</fullName>
    </submittedName>
</protein>
<proteinExistence type="predicted"/>
<sequence>MYTSYLSLTLLFLLAPEAAAWPLYSSLTGRTPPIASGVGYLAKLRLPFRSAASNITGTIDIVPLFDAKYAERELQDVLKKYANVTDILKDVGLVSDPSIINPLNNAEARAGSATNLSGTSVSAEAHADVLIPLVNANPTPQAANDPLTDYISGMLDLEYFGPLNLGTPKQQLTFDIDTGSADLWILVGCDTCNNRQFESTKSQTYRDTKQLFSVTYGSGQVSGTLARDTVSVGSLTATTQYFGAVNQVSDDFNETPSDGLVGLAFGSIASSGRPTFFETLMSQGSVAAPLFSVFLERKQMHGSEICFGCYDMTKAIGPITWVPVTSKTYWAVSMDGVLVNGHPVATLLTAAIDTGTTLIYVPEIVARQVYEHIPGAQSIGNGFYSYNCSSYPTISLSFGGKAFRLSMQDFNLGRLSPGSNQCVGGILSLGNNFESSFAIIGDEFLKSWYSTYDYSHGARVGFSPSVANQ</sequence>
<accession>A0ACB8AD36</accession>
<evidence type="ECO:0000313" key="2">
    <source>
        <dbReference type="Proteomes" id="UP000790377"/>
    </source>
</evidence>